<dbReference type="EMBL" id="LFNG01000007">
    <property type="protein sequence ID" value="KMQ71466.1"/>
    <property type="molecule type" value="Genomic_DNA"/>
</dbReference>
<dbReference type="GO" id="GO:0016787">
    <property type="term" value="F:hydrolase activity"/>
    <property type="evidence" value="ECO:0007669"/>
    <property type="project" value="UniProtKB-KW"/>
</dbReference>
<feature type="domain" description="Secretion system C-terminal sorting" evidence="6">
    <location>
        <begin position="303"/>
        <end position="373"/>
    </location>
</feature>
<feature type="signal peptide" evidence="5">
    <location>
        <begin position="1"/>
        <end position="19"/>
    </location>
</feature>
<dbReference type="InterPro" id="IPR044925">
    <property type="entry name" value="His-Me_finger_sf"/>
</dbReference>
<gene>
    <name evidence="7" type="ORF">ACM44_06450</name>
</gene>
<dbReference type="STRING" id="1304281.ACM44_06450"/>
<keyword evidence="4" id="KW-0378">Hydrolase</keyword>
<organism evidence="7 8">
    <name type="scientific">Chryseobacterium koreense CCUG 49689</name>
    <dbReference type="NCBI Taxonomy" id="1304281"/>
    <lineage>
        <taxon>Bacteria</taxon>
        <taxon>Pseudomonadati</taxon>
        <taxon>Bacteroidota</taxon>
        <taxon>Flavobacteriia</taxon>
        <taxon>Flavobacteriales</taxon>
        <taxon>Weeksellaceae</taxon>
        <taxon>Chryseobacterium group</taxon>
        <taxon>Chryseobacterium</taxon>
    </lineage>
</organism>
<evidence type="ECO:0000313" key="7">
    <source>
        <dbReference type="EMBL" id="KMQ71466.1"/>
    </source>
</evidence>
<evidence type="ECO:0000256" key="4">
    <source>
        <dbReference type="ARBA" id="ARBA00022801"/>
    </source>
</evidence>
<comment type="caution">
    <text evidence="7">The sequence shown here is derived from an EMBL/GenBank/DDBJ whole genome shotgun (WGS) entry which is preliminary data.</text>
</comment>
<reference evidence="7 8" key="1">
    <citation type="journal article" date="2004" name="Int. J. Syst. Evol. Microbiol.">
        <title>Kaistella koreensis gen. nov., sp. nov., a novel member of the Chryseobacterium-Bergeyella-Riemerella branch.</title>
        <authorList>
            <person name="Kim M.K."/>
            <person name="Im W.T."/>
            <person name="Shin Y.K."/>
            <person name="Lim J.H."/>
            <person name="Kim S.H."/>
            <person name="Lee B.C."/>
            <person name="Park M.Y."/>
            <person name="Lee K.Y."/>
            <person name="Lee S.T."/>
        </authorList>
    </citation>
    <scope>NUCLEOTIDE SEQUENCE [LARGE SCALE GENOMIC DNA]</scope>
    <source>
        <strain evidence="7 8">CCUG 49689</strain>
    </source>
</reference>
<evidence type="ECO:0000256" key="5">
    <source>
        <dbReference type="SAM" id="SignalP"/>
    </source>
</evidence>
<dbReference type="Pfam" id="PF18962">
    <property type="entry name" value="Por_Secre_tail"/>
    <property type="match status" value="1"/>
</dbReference>
<dbReference type="PANTHER" id="PTHR33607">
    <property type="entry name" value="ENDONUCLEASE-1"/>
    <property type="match status" value="1"/>
</dbReference>
<feature type="chain" id="PRO_5005289239" description="Secretion system C-terminal sorting domain-containing protein" evidence="5">
    <location>
        <begin position="20"/>
        <end position="374"/>
    </location>
</feature>
<dbReference type="NCBIfam" id="TIGR04183">
    <property type="entry name" value="Por_Secre_tail"/>
    <property type="match status" value="1"/>
</dbReference>
<sequence>MKKKITLIIGILTAAITFAQIPPGYYDATAGLTGYALKTKLNEIISNGALDLGYGSGTGGLWLTYQTSDRDYFYENNGTILDMYSENPNGPDAYEYIWGQASVGGNQCGNGANHENSCYNREHTLPKTYFGGQNAVPMANDAHFVIPSDYYVNSMRSNYPYGETSTPTWTSTNGTKVGSCSFPGYAGTIFEPIDEFKGDIARMQLFFVTRYEDRLTTFTPYQTASSPLDGTVNRGFKQWYINLLLKWAAQDPVSPREIARNNAVYNRQKNRNPFIDHPEWVNMIWTSTMSTSETAALNRSISVYPNPVKNQITHLAGYGLDEVKSVEIYSLDGRLVQTINQNFKASKTIQLNNLEKGTYILRTDTKQSAKLIVQ</sequence>
<keyword evidence="8" id="KW-1185">Reference proteome</keyword>
<keyword evidence="2" id="KW-0540">Nuclease</keyword>
<dbReference type="Pfam" id="PF04231">
    <property type="entry name" value="Endonuclease_1"/>
    <property type="match status" value="1"/>
</dbReference>
<dbReference type="RefSeq" id="WP_048499214.1">
    <property type="nucleotide sequence ID" value="NZ_LFNG01000007.1"/>
</dbReference>
<dbReference type="GO" id="GO:0004518">
    <property type="term" value="F:nuclease activity"/>
    <property type="evidence" value="ECO:0007669"/>
    <property type="project" value="UniProtKB-KW"/>
</dbReference>
<accession>A0A0J7J070</accession>
<evidence type="ECO:0000259" key="6">
    <source>
        <dbReference type="Pfam" id="PF18962"/>
    </source>
</evidence>
<dbReference type="Proteomes" id="UP000035900">
    <property type="component" value="Unassembled WGS sequence"/>
</dbReference>
<dbReference type="InterPro" id="IPR026444">
    <property type="entry name" value="Secre_tail"/>
</dbReference>
<evidence type="ECO:0000256" key="3">
    <source>
        <dbReference type="ARBA" id="ARBA00022729"/>
    </source>
</evidence>
<evidence type="ECO:0000256" key="2">
    <source>
        <dbReference type="ARBA" id="ARBA00022722"/>
    </source>
</evidence>
<protein>
    <recommendedName>
        <fullName evidence="6">Secretion system C-terminal sorting domain-containing protein</fullName>
    </recommendedName>
</protein>
<proteinExistence type="inferred from homology"/>
<evidence type="ECO:0000313" key="8">
    <source>
        <dbReference type="Proteomes" id="UP000035900"/>
    </source>
</evidence>
<dbReference type="AlphaFoldDB" id="A0A0J7J070"/>
<comment type="similarity">
    <text evidence="1">Belongs to the EndA/NucM nuclease family.</text>
</comment>
<dbReference type="SUPFAM" id="SSF54060">
    <property type="entry name" value="His-Me finger endonucleases"/>
    <property type="match status" value="1"/>
</dbReference>
<keyword evidence="3 5" id="KW-0732">Signal</keyword>
<dbReference type="InterPro" id="IPR007346">
    <property type="entry name" value="Endonuclease-I"/>
</dbReference>
<dbReference type="PATRIC" id="fig|1304281.5.peg.1384"/>
<dbReference type="PANTHER" id="PTHR33607:SF2">
    <property type="entry name" value="ENDONUCLEASE-1"/>
    <property type="match status" value="1"/>
</dbReference>
<dbReference type="OrthoDB" id="5485925at2"/>
<evidence type="ECO:0000256" key="1">
    <source>
        <dbReference type="ARBA" id="ARBA00006429"/>
    </source>
</evidence>
<name>A0A0J7J070_9FLAO</name>